<dbReference type="InterPro" id="IPR051532">
    <property type="entry name" value="Ester_Hydrolysis_Enzymes"/>
</dbReference>
<dbReference type="PANTHER" id="PTHR30383">
    <property type="entry name" value="THIOESTERASE 1/PROTEASE 1/LYSOPHOSPHOLIPASE L1"/>
    <property type="match status" value="1"/>
</dbReference>
<evidence type="ECO:0000313" key="1">
    <source>
        <dbReference type="EMBL" id="RKR79934.1"/>
    </source>
</evidence>
<sequence>MGLNKRINKLCGRRTIFYALLAFMLMLGFPRSLRAQQPVFKKGDRVCFVGNSITYNGGFFHQIALYYATRYPDMDLEMINCGVPGNVAAQVIARMDSDILANKPTICVLKLGMNDVDKTLYTKQAGAEPGIEARRQQALDTYQKNYESIIQTLLKYCGRVILQTPTIYDETAALADVRLPGRNHALKKCAAIVKEFGVKYNLKVVDYWGPMDEIGRKYQQADSTRTIIGPDRVHPGAMGHFIMAYEFLKSTEFRQEVSSLQLSAVHLTGPVQVNGMVTAIQYQDGGISFNWKEGALPFPVADDAKPALELVPFIPELNRENLKVTGLKAGNYQILVDGKQAGTYSGTQLSAGINLSQNSHTPQYAQSVRLLGLFQELWQLESKVRYVRALEAGRMRARNYSVAGAEDFFAKQITAAKDTTTTAYKNLLSFQKDYMPVKRQQADMILKMKALHGQIYVENKPVAHHYEIIKQ</sequence>
<comment type="caution">
    <text evidence="1">The sequence shown here is derived from an EMBL/GenBank/DDBJ whole genome shotgun (WGS) entry which is preliminary data.</text>
</comment>
<dbReference type="Proteomes" id="UP000268007">
    <property type="component" value="Unassembled WGS sequence"/>
</dbReference>
<dbReference type="RefSeq" id="WP_121195531.1">
    <property type="nucleotide sequence ID" value="NZ_RBKU01000001.1"/>
</dbReference>
<dbReference type="Pfam" id="PF00657">
    <property type="entry name" value="Lipase_GDSL"/>
    <property type="match status" value="1"/>
</dbReference>
<dbReference type="SUPFAM" id="SSF52266">
    <property type="entry name" value="SGNH hydrolase"/>
    <property type="match status" value="1"/>
</dbReference>
<dbReference type="AlphaFoldDB" id="A0A495IV93"/>
<dbReference type="GO" id="GO:0004622">
    <property type="term" value="F:phosphatidylcholine lysophospholipase activity"/>
    <property type="evidence" value="ECO:0007669"/>
    <property type="project" value="TreeGrafter"/>
</dbReference>
<dbReference type="InterPro" id="IPR036514">
    <property type="entry name" value="SGNH_hydro_sf"/>
</dbReference>
<dbReference type="CDD" id="cd01834">
    <property type="entry name" value="SGNH_hydrolase_like_2"/>
    <property type="match status" value="1"/>
</dbReference>
<reference evidence="1 2" key="1">
    <citation type="submission" date="2018-10" db="EMBL/GenBank/DDBJ databases">
        <title>Genomic Encyclopedia of Archaeal and Bacterial Type Strains, Phase II (KMG-II): from individual species to whole genera.</title>
        <authorList>
            <person name="Goeker M."/>
        </authorList>
    </citation>
    <scope>NUCLEOTIDE SEQUENCE [LARGE SCALE GENOMIC DNA]</scope>
    <source>
        <strain evidence="1 2">DSM 18602</strain>
    </source>
</reference>
<name>A0A495IV93_9SPHI</name>
<evidence type="ECO:0000313" key="2">
    <source>
        <dbReference type="Proteomes" id="UP000268007"/>
    </source>
</evidence>
<dbReference type="EMBL" id="RBKU01000001">
    <property type="protein sequence ID" value="RKR79934.1"/>
    <property type="molecule type" value="Genomic_DNA"/>
</dbReference>
<dbReference type="InterPro" id="IPR001087">
    <property type="entry name" value="GDSL"/>
</dbReference>
<gene>
    <name evidence="1" type="ORF">BDD43_0020</name>
</gene>
<keyword evidence="2" id="KW-1185">Reference proteome</keyword>
<dbReference type="OrthoDB" id="9774205at2"/>
<proteinExistence type="predicted"/>
<keyword evidence="1" id="KW-0378">Hydrolase</keyword>
<dbReference type="PANTHER" id="PTHR30383:SF5">
    <property type="entry name" value="SGNH HYDROLASE-TYPE ESTERASE DOMAIN-CONTAINING PROTEIN"/>
    <property type="match status" value="1"/>
</dbReference>
<organism evidence="1 2">
    <name type="scientific">Mucilaginibacter gracilis</name>
    <dbReference type="NCBI Taxonomy" id="423350"/>
    <lineage>
        <taxon>Bacteria</taxon>
        <taxon>Pseudomonadati</taxon>
        <taxon>Bacteroidota</taxon>
        <taxon>Sphingobacteriia</taxon>
        <taxon>Sphingobacteriales</taxon>
        <taxon>Sphingobacteriaceae</taxon>
        <taxon>Mucilaginibacter</taxon>
    </lineage>
</organism>
<protein>
    <submittedName>
        <fullName evidence="1">GDSL-like lipase/acylhydrolase family protein</fullName>
    </submittedName>
</protein>
<accession>A0A495IV93</accession>
<dbReference type="Gene3D" id="3.40.50.1110">
    <property type="entry name" value="SGNH hydrolase"/>
    <property type="match status" value="1"/>
</dbReference>